<organism evidence="2 3">
    <name type="scientific">Mucilaginibacter pedocola</name>
    <dbReference type="NCBI Taxonomy" id="1792845"/>
    <lineage>
        <taxon>Bacteria</taxon>
        <taxon>Pseudomonadati</taxon>
        <taxon>Bacteroidota</taxon>
        <taxon>Sphingobacteriia</taxon>
        <taxon>Sphingobacteriales</taxon>
        <taxon>Sphingobacteriaceae</taxon>
        <taxon>Mucilaginibacter</taxon>
    </lineage>
</organism>
<reference evidence="2 3" key="1">
    <citation type="submission" date="2016-07" db="EMBL/GenBank/DDBJ databases">
        <title>Genomic analysis of zinc-resistant bacterium Mucilaginibacter pedocola TBZ30.</title>
        <authorList>
            <person name="Huang J."/>
            <person name="Tang J."/>
        </authorList>
    </citation>
    <scope>NUCLEOTIDE SEQUENCE [LARGE SCALE GENOMIC DNA]</scope>
    <source>
        <strain evidence="2 3">TBZ30</strain>
    </source>
</reference>
<dbReference type="STRING" id="1792845.BC343_27820"/>
<accession>A0A1S9PG76</accession>
<dbReference type="InterPro" id="IPR011083">
    <property type="entry name" value="Phage_tail_collar_dom"/>
</dbReference>
<dbReference type="SUPFAM" id="SSF88874">
    <property type="entry name" value="Receptor-binding domain of short tail fibre protein gp12"/>
    <property type="match status" value="1"/>
</dbReference>
<sequence>MDDSLMASITLFAGNFAPKGWFFCDGTLLSTSQYSSLYSLIGTTYGGDGVTNFALPDLRGRAPIHPGQGRGLSNYYEGQMAGSESATLTQQQLPSHTHALQGVTTAANQSDPLNNFMSVPIEGTSGNPLSTYNDGTDPVFALAALNPKSISFTGGNQPVQTLSPVLAINYIICWNGIYPSRP</sequence>
<name>A0A1S9PG76_9SPHI</name>
<dbReference type="InterPro" id="IPR037053">
    <property type="entry name" value="Phage_tail_collar_dom_sf"/>
</dbReference>
<evidence type="ECO:0000313" key="3">
    <source>
        <dbReference type="Proteomes" id="UP000189739"/>
    </source>
</evidence>
<evidence type="ECO:0000313" key="2">
    <source>
        <dbReference type="EMBL" id="OOQ59963.1"/>
    </source>
</evidence>
<dbReference type="Gene3D" id="3.90.1340.10">
    <property type="entry name" value="Phage tail collar domain"/>
    <property type="match status" value="1"/>
</dbReference>
<dbReference type="AlphaFoldDB" id="A0A1S9PG76"/>
<dbReference type="Pfam" id="PF07484">
    <property type="entry name" value="Collar"/>
    <property type="match status" value="1"/>
</dbReference>
<dbReference type="EMBL" id="MBTF01000011">
    <property type="protein sequence ID" value="OOQ59963.1"/>
    <property type="molecule type" value="Genomic_DNA"/>
</dbReference>
<dbReference type="RefSeq" id="WP_078348112.1">
    <property type="nucleotide sequence ID" value="NZ_MBTF01000011.1"/>
</dbReference>
<keyword evidence="3" id="KW-1185">Reference proteome</keyword>
<gene>
    <name evidence="2" type="ORF">BC343_27820</name>
</gene>
<evidence type="ECO:0000259" key="1">
    <source>
        <dbReference type="Pfam" id="PF07484"/>
    </source>
</evidence>
<comment type="caution">
    <text evidence="2">The sequence shown here is derived from an EMBL/GenBank/DDBJ whole genome shotgun (WGS) entry which is preliminary data.</text>
</comment>
<proteinExistence type="predicted"/>
<dbReference type="Proteomes" id="UP000189739">
    <property type="component" value="Unassembled WGS sequence"/>
</dbReference>
<protein>
    <recommendedName>
        <fullName evidence="1">Phage tail collar domain-containing protein</fullName>
    </recommendedName>
</protein>
<feature type="domain" description="Phage tail collar" evidence="1">
    <location>
        <begin position="8"/>
        <end position="63"/>
    </location>
</feature>